<dbReference type="EMBL" id="LR134473">
    <property type="protein sequence ID" value="VEI02655.1"/>
    <property type="molecule type" value="Genomic_DNA"/>
</dbReference>
<dbReference type="RefSeq" id="WP_126412632.1">
    <property type="nucleotide sequence ID" value="NZ_JAKDOF010000002.1"/>
</dbReference>
<keyword evidence="2" id="KW-0812">Transmembrane</keyword>
<feature type="region of interest" description="Disordered" evidence="1">
    <location>
        <begin position="255"/>
        <end position="346"/>
    </location>
</feature>
<accession>A0A3S4V5V6</accession>
<gene>
    <name evidence="3" type="ORF">NCTC13652_00835</name>
</gene>
<sequence length="346" mass="36153">MSQQPPWGEPQNHWQSSAGETPSGVPAPAGGQHGPAQSWTAQNGPGQQGPGQGGPGQHGPGQGGPGQHRPVPDSWTPGAPQGRVAPGTWLRRYPRVVLLAGAVLSVLMMLAPWLVTRITMPSSGSVTVRSNGLQWVSSGVGGQGQENPVLWNTWVLLSLVLLLALIVMGSIALALDEALPARWDLVGLLGSGILAVLMVFGVAQQLYIVLGRASVETSEVSVSTGFGLWLFIVTVLATLGGAIWQVVVNRGRAARPAAPGSGPLGPGPLPPQWNQQSDAQVQPRPGFPPQQGQSPYPLQRSQSPYPPQQGRTAYPGQPPYPPQHGQSPYPPQQSGPGQHPGSPQDD</sequence>
<feature type="compositionally biased region" description="Low complexity" evidence="1">
    <location>
        <begin position="334"/>
        <end position="346"/>
    </location>
</feature>
<keyword evidence="4" id="KW-1185">Reference proteome</keyword>
<feature type="transmembrane region" description="Helical" evidence="2">
    <location>
        <begin position="228"/>
        <end position="247"/>
    </location>
</feature>
<keyword evidence="2" id="KW-0472">Membrane</keyword>
<name>A0A3S4V5V6_9ACTN</name>
<dbReference type="AlphaFoldDB" id="A0A3S4V5V6"/>
<organism evidence="3 4">
    <name type="scientific">Acidipropionibacterium jensenii</name>
    <dbReference type="NCBI Taxonomy" id="1749"/>
    <lineage>
        <taxon>Bacteria</taxon>
        <taxon>Bacillati</taxon>
        <taxon>Actinomycetota</taxon>
        <taxon>Actinomycetes</taxon>
        <taxon>Propionibacteriales</taxon>
        <taxon>Propionibacteriaceae</taxon>
        <taxon>Acidipropionibacterium</taxon>
    </lineage>
</organism>
<feature type="compositionally biased region" description="Gly residues" evidence="1">
    <location>
        <begin position="46"/>
        <end position="66"/>
    </location>
</feature>
<dbReference type="Proteomes" id="UP000277858">
    <property type="component" value="Chromosome"/>
</dbReference>
<feature type="compositionally biased region" description="Low complexity" evidence="1">
    <location>
        <begin position="280"/>
        <end position="297"/>
    </location>
</feature>
<dbReference type="STRING" id="1122997.GCA_000425285_01027"/>
<feature type="transmembrane region" description="Helical" evidence="2">
    <location>
        <begin position="187"/>
        <end position="208"/>
    </location>
</feature>
<feature type="region of interest" description="Disordered" evidence="1">
    <location>
        <begin position="1"/>
        <end position="82"/>
    </location>
</feature>
<proteinExistence type="predicted"/>
<feature type="transmembrane region" description="Helical" evidence="2">
    <location>
        <begin position="154"/>
        <end position="175"/>
    </location>
</feature>
<evidence type="ECO:0000256" key="1">
    <source>
        <dbReference type="SAM" id="MobiDB-lite"/>
    </source>
</evidence>
<evidence type="ECO:0000313" key="3">
    <source>
        <dbReference type="EMBL" id="VEI02655.1"/>
    </source>
</evidence>
<feature type="transmembrane region" description="Helical" evidence="2">
    <location>
        <begin position="96"/>
        <end position="115"/>
    </location>
</feature>
<reference evidence="3 4" key="1">
    <citation type="submission" date="2018-12" db="EMBL/GenBank/DDBJ databases">
        <authorList>
            <consortium name="Pathogen Informatics"/>
        </authorList>
    </citation>
    <scope>NUCLEOTIDE SEQUENCE [LARGE SCALE GENOMIC DNA]</scope>
    <source>
        <strain evidence="3 4">NCTC13652</strain>
    </source>
</reference>
<evidence type="ECO:0000256" key="2">
    <source>
        <dbReference type="SAM" id="Phobius"/>
    </source>
</evidence>
<keyword evidence="2" id="KW-1133">Transmembrane helix</keyword>
<protein>
    <submittedName>
        <fullName evidence="3">Uncharacterized protein</fullName>
    </submittedName>
</protein>
<feature type="compositionally biased region" description="Pro residues" evidence="1">
    <location>
        <begin position="316"/>
        <end position="333"/>
    </location>
</feature>
<evidence type="ECO:0000313" key="4">
    <source>
        <dbReference type="Proteomes" id="UP000277858"/>
    </source>
</evidence>